<keyword evidence="1" id="KW-0812">Transmembrane</keyword>
<feature type="transmembrane region" description="Helical" evidence="1">
    <location>
        <begin position="80"/>
        <end position="104"/>
    </location>
</feature>
<dbReference type="AlphaFoldDB" id="A0A6C0LL29"/>
<evidence type="ECO:0000313" key="2">
    <source>
        <dbReference type="EMBL" id="QHU30411.1"/>
    </source>
</evidence>
<evidence type="ECO:0000256" key="1">
    <source>
        <dbReference type="SAM" id="Phobius"/>
    </source>
</evidence>
<proteinExistence type="predicted"/>
<dbReference type="EMBL" id="MN740506">
    <property type="protein sequence ID" value="QHU30411.1"/>
    <property type="molecule type" value="Genomic_DNA"/>
</dbReference>
<name>A0A6C0LL29_9ZZZZ</name>
<protein>
    <submittedName>
        <fullName evidence="2">Uncharacterized protein</fullName>
    </submittedName>
</protein>
<keyword evidence="1" id="KW-0472">Membrane</keyword>
<keyword evidence="1" id="KW-1133">Transmembrane helix</keyword>
<accession>A0A6C0LL29</accession>
<reference evidence="2" key="1">
    <citation type="journal article" date="2020" name="Nature">
        <title>Giant virus diversity and host interactions through global metagenomics.</title>
        <authorList>
            <person name="Schulz F."/>
            <person name="Roux S."/>
            <person name="Paez-Espino D."/>
            <person name="Jungbluth S."/>
            <person name="Walsh D.A."/>
            <person name="Denef V.J."/>
            <person name="McMahon K.D."/>
            <person name="Konstantinidis K.T."/>
            <person name="Eloe-Fadrosh E.A."/>
            <person name="Kyrpides N.C."/>
            <person name="Woyke T."/>
        </authorList>
    </citation>
    <scope>NUCLEOTIDE SEQUENCE</scope>
    <source>
        <strain evidence="2">GVMAG-M-3300027833-11</strain>
    </source>
</reference>
<feature type="transmembrane region" description="Helical" evidence="1">
    <location>
        <begin position="50"/>
        <end position="73"/>
    </location>
</feature>
<organism evidence="2">
    <name type="scientific">viral metagenome</name>
    <dbReference type="NCBI Taxonomy" id="1070528"/>
    <lineage>
        <taxon>unclassified sequences</taxon>
        <taxon>metagenomes</taxon>
        <taxon>organismal metagenomes</taxon>
    </lineage>
</organism>
<feature type="transmembrane region" description="Helical" evidence="1">
    <location>
        <begin position="12"/>
        <end position="30"/>
    </location>
</feature>
<sequence>MKLVESIRKLCSPAYVYLVISVIAVIAIMFQNAGNSNKYCVGQFSCDVPSTAGIFIAKGVYIAFWTFVLNALCKAGYKQLSWFMVLLPFILFFIIIGMILLMAANQEIAKLI</sequence>